<dbReference type="RefSeq" id="WP_081329518.1">
    <property type="nucleotide sequence ID" value="NZ_WKFE01000079.1"/>
</dbReference>
<proteinExistence type="predicted"/>
<dbReference type="OrthoDB" id="79849at2"/>
<evidence type="ECO:0000259" key="1">
    <source>
        <dbReference type="Pfam" id="PF06791"/>
    </source>
</evidence>
<evidence type="ECO:0000313" key="2">
    <source>
        <dbReference type="EMBL" id="SCM51000.1"/>
    </source>
</evidence>
<protein>
    <submittedName>
        <fullName evidence="2">Prophage tail length tape measure protein</fullName>
    </submittedName>
</protein>
<dbReference type="Proteomes" id="UP000094844">
    <property type="component" value="Unassembled WGS sequence"/>
</dbReference>
<dbReference type="Pfam" id="PF06791">
    <property type="entry name" value="TMP_2"/>
    <property type="match status" value="1"/>
</dbReference>
<organism evidence="2 3">
    <name type="scientific">Hafnia alvei</name>
    <dbReference type="NCBI Taxonomy" id="569"/>
    <lineage>
        <taxon>Bacteria</taxon>
        <taxon>Pseudomonadati</taxon>
        <taxon>Pseudomonadota</taxon>
        <taxon>Gammaproteobacteria</taxon>
        <taxon>Enterobacterales</taxon>
        <taxon>Hafniaceae</taxon>
        <taxon>Hafnia</taxon>
    </lineage>
</organism>
<reference evidence="2 3" key="1">
    <citation type="submission" date="2016-09" db="EMBL/GenBank/DDBJ databases">
        <authorList>
            <person name="Capua I."/>
            <person name="De Benedictis P."/>
            <person name="Joannis T."/>
            <person name="Lombin L.H."/>
            <person name="Cattoli G."/>
        </authorList>
    </citation>
    <scope>NUCLEOTIDE SEQUENCE [LARGE SCALE GENOMIC DNA]</scope>
    <source>
        <strain evidence="2 3">GB001</strain>
    </source>
</reference>
<accession>A0A1C6YVU2</accession>
<dbReference type="AlphaFoldDB" id="A0A1C6YVU2"/>
<name>A0A1C6YVU2_HAFAL</name>
<gene>
    <name evidence="2" type="ORF">BN1044_00450</name>
</gene>
<evidence type="ECO:0000313" key="3">
    <source>
        <dbReference type="Proteomes" id="UP000094844"/>
    </source>
</evidence>
<dbReference type="EMBL" id="FMIQ01000006">
    <property type="protein sequence ID" value="SCM51000.1"/>
    <property type="molecule type" value="Genomic_DNA"/>
</dbReference>
<feature type="domain" description="Bacteriophage tail tape measure N-terminal" evidence="1">
    <location>
        <begin position="1"/>
        <end position="145"/>
    </location>
</feature>
<sequence>MPVYMVAIQQGGQIKDSFGGIGNAAKALASQLTPMRLLVGGITTAAIALSVAYYQGAQESTEFNKQLILTGNYAGVTTDRLNEMAKTIAKSGGTQGAAAAALAKVVGTGAFGANQLESVTRSALAMEKATGQSVDATIENFKRLSPLFLRISLRRL</sequence>
<dbReference type="InterPro" id="IPR009628">
    <property type="entry name" value="Phage_tape_measure_N"/>
</dbReference>